<evidence type="ECO:0000256" key="1">
    <source>
        <dbReference type="SAM" id="MobiDB-lite"/>
    </source>
</evidence>
<protein>
    <submittedName>
        <fullName evidence="2">Uncharacterized protein</fullName>
    </submittedName>
</protein>
<accession>A0AAP0B8G8</accession>
<reference evidence="2 3" key="1">
    <citation type="journal article" date="2022" name="Nat. Plants">
        <title>Genomes of leafy and leafless Platanthera orchids illuminate the evolution of mycoheterotrophy.</title>
        <authorList>
            <person name="Li M.H."/>
            <person name="Liu K.W."/>
            <person name="Li Z."/>
            <person name="Lu H.C."/>
            <person name="Ye Q.L."/>
            <person name="Zhang D."/>
            <person name="Wang J.Y."/>
            <person name="Li Y.F."/>
            <person name="Zhong Z.M."/>
            <person name="Liu X."/>
            <person name="Yu X."/>
            <person name="Liu D.K."/>
            <person name="Tu X.D."/>
            <person name="Liu B."/>
            <person name="Hao Y."/>
            <person name="Liao X.Y."/>
            <person name="Jiang Y.T."/>
            <person name="Sun W.H."/>
            <person name="Chen J."/>
            <person name="Chen Y.Q."/>
            <person name="Ai Y."/>
            <person name="Zhai J.W."/>
            <person name="Wu S.S."/>
            <person name="Zhou Z."/>
            <person name="Hsiao Y.Y."/>
            <person name="Wu W.L."/>
            <person name="Chen Y.Y."/>
            <person name="Lin Y.F."/>
            <person name="Hsu J.L."/>
            <person name="Li C.Y."/>
            <person name="Wang Z.W."/>
            <person name="Zhao X."/>
            <person name="Zhong W.Y."/>
            <person name="Ma X.K."/>
            <person name="Ma L."/>
            <person name="Huang J."/>
            <person name="Chen G.Z."/>
            <person name="Huang M.Z."/>
            <person name="Huang L."/>
            <person name="Peng D.H."/>
            <person name="Luo Y.B."/>
            <person name="Zou S.Q."/>
            <person name="Chen S.P."/>
            <person name="Lan S."/>
            <person name="Tsai W.C."/>
            <person name="Van de Peer Y."/>
            <person name="Liu Z.J."/>
        </authorList>
    </citation>
    <scope>NUCLEOTIDE SEQUENCE [LARGE SCALE GENOMIC DNA]</scope>
    <source>
        <strain evidence="2">Lor287</strain>
    </source>
</reference>
<evidence type="ECO:0000313" key="2">
    <source>
        <dbReference type="EMBL" id="KAK8931437.1"/>
    </source>
</evidence>
<comment type="caution">
    <text evidence="2">The sequence shown here is derived from an EMBL/GenBank/DDBJ whole genome shotgun (WGS) entry which is preliminary data.</text>
</comment>
<feature type="region of interest" description="Disordered" evidence="1">
    <location>
        <begin position="60"/>
        <end position="110"/>
    </location>
</feature>
<dbReference type="EMBL" id="JBBWWQ010000014">
    <property type="protein sequence ID" value="KAK8931437.1"/>
    <property type="molecule type" value="Genomic_DNA"/>
</dbReference>
<sequence length="110" mass="12126">MAFAPNSPRITKKGSVYEPSFRLPVQIHDGVCSLCHGRQHPNQNLRLRLIWRFAGTVWSKHRRSKQTGAGGVSSICTRRKEENPPNRSFSTPASGSTPPSKPASSSRTAQ</sequence>
<organism evidence="2 3">
    <name type="scientific">Platanthera zijinensis</name>
    <dbReference type="NCBI Taxonomy" id="2320716"/>
    <lineage>
        <taxon>Eukaryota</taxon>
        <taxon>Viridiplantae</taxon>
        <taxon>Streptophyta</taxon>
        <taxon>Embryophyta</taxon>
        <taxon>Tracheophyta</taxon>
        <taxon>Spermatophyta</taxon>
        <taxon>Magnoliopsida</taxon>
        <taxon>Liliopsida</taxon>
        <taxon>Asparagales</taxon>
        <taxon>Orchidaceae</taxon>
        <taxon>Orchidoideae</taxon>
        <taxon>Orchideae</taxon>
        <taxon>Orchidinae</taxon>
        <taxon>Platanthera</taxon>
    </lineage>
</organism>
<dbReference type="AlphaFoldDB" id="A0AAP0B8G8"/>
<name>A0AAP0B8G8_9ASPA</name>
<gene>
    <name evidence="2" type="ORF">KSP39_PZI016746</name>
</gene>
<keyword evidence="3" id="KW-1185">Reference proteome</keyword>
<dbReference type="Proteomes" id="UP001418222">
    <property type="component" value="Unassembled WGS sequence"/>
</dbReference>
<feature type="compositionally biased region" description="Polar residues" evidence="1">
    <location>
        <begin position="85"/>
        <end position="110"/>
    </location>
</feature>
<proteinExistence type="predicted"/>
<evidence type="ECO:0000313" key="3">
    <source>
        <dbReference type="Proteomes" id="UP001418222"/>
    </source>
</evidence>